<keyword evidence="1" id="KW-0472">Membrane</keyword>
<dbReference type="STRING" id="1802579.A2310_08460"/>
<dbReference type="EMBL" id="MEUB01000009">
    <property type="protein sequence ID" value="OGC24426.1"/>
    <property type="molecule type" value="Genomic_DNA"/>
</dbReference>
<dbReference type="AlphaFoldDB" id="A0A1F4SVH1"/>
<reference evidence="2 3" key="1">
    <citation type="journal article" date="2016" name="Nat. Commun.">
        <title>Thousands of microbial genomes shed light on interconnected biogeochemical processes in an aquifer system.</title>
        <authorList>
            <person name="Anantharaman K."/>
            <person name="Brown C.T."/>
            <person name="Hug L.A."/>
            <person name="Sharon I."/>
            <person name="Castelle C.J."/>
            <person name="Probst A.J."/>
            <person name="Thomas B.C."/>
            <person name="Singh A."/>
            <person name="Wilkins M.J."/>
            <person name="Karaoz U."/>
            <person name="Brodie E.L."/>
            <person name="Williams K.H."/>
            <person name="Hubbard S.S."/>
            <person name="Banfield J.F."/>
        </authorList>
    </citation>
    <scope>NUCLEOTIDE SEQUENCE [LARGE SCALE GENOMIC DNA]</scope>
</reference>
<gene>
    <name evidence="2" type="ORF">A2310_08460</name>
</gene>
<evidence type="ECO:0000256" key="1">
    <source>
        <dbReference type="SAM" id="Phobius"/>
    </source>
</evidence>
<name>A0A1F4SVH1_UNCSA</name>
<dbReference type="InterPro" id="IPR011042">
    <property type="entry name" value="6-blade_b-propeller_TolB-like"/>
</dbReference>
<dbReference type="PANTHER" id="PTHR36842">
    <property type="entry name" value="PROTEIN TOLB HOMOLOG"/>
    <property type="match status" value="1"/>
</dbReference>
<feature type="transmembrane region" description="Helical" evidence="1">
    <location>
        <begin position="22"/>
        <end position="42"/>
    </location>
</feature>
<comment type="caution">
    <text evidence="2">The sequence shown here is derived from an EMBL/GenBank/DDBJ whole genome shotgun (WGS) entry which is preliminary data.</text>
</comment>
<dbReference type="PANTHER" id="PTHR36842:SF1">
    <property type="entry name" value="PROTEIN TOLB"/>
    <property type="match status" value="1"/>
</dbReference>
<dbReference type="Gene3D" id="2.120.10.30">
    <property type="entry name" value="TolB, C-terminal domain"/>
    <property type="match status" value="1"/>
</dbReference>
<evidence type="ECO:0000313" key="3">
    <source>
        <dbReference type="Proteomes" id="UP000178417"/>
    </source>
</evidence>
<sequence length="921" mass="102599">MLVNQLNCFAGYLRKNIRQIKLVNMLICLGLFFLFLSFYSAFSEYVASPNYPTSLWKEGGVVVNDSIGNTLQQHPKLVRSGASNNILVFEDFRDGNADLYIQKINDEGSRLWGKSAFPLAKFKNEQIFPQIAADGIGGAFIVWQDNRSKDFDIYLQRVDANGALLFPKNGIPVCTEKGGQVFPQLVADGKGGVIVTWFDYRSGEEDIYAQRITSKGELLWSINGVPVCKEKATQWYPKLVDDGEGGAFFVWADRRSGDFDIYAQQLDAKGTLLWPASGIAVCRAEGNQDKPQIVRNDNDRIFIAWSDGRPREPGVFVQSLDYNGKNFFAQNGIRVANNFVKETTPCIIKDTKGGCLVVWSDSHAGDSDVYMQKVSQNGEMLWGEASRPVISKSGLQENPIIFGDSPFYVAWEESSGKAQKIYLQKITEDGYLIFDKEGILLSEGEHSAQQMDVSVDKDGDVNFCFQDNKEGNFDIYAQKISKGGGYSWGKEGRVINNVSGSVIQQNFKVIGEEDDSFYFVFEDKRSGFFNVYAQKLNLQGFLLWDTNGVCVEKEFFDQKNPDVALDGRGGAYVVWEDYRNYSNPKIYLQHFNQEGESFLQSGVVLTPKLAFAKQRQPKIIYDGNGGAVIVFVNEGEGGTAIYAQRVNSKGELLWGDEGKILSKFAGRLEEPLIDSKSLISVWTDYRKGDRNSDIYAQKVDLSGKTLLANNGAAICEAPDLQSDVVLVNDAGLGVIVGWTDKGSGNFDIYAQKVGVEGNPLWIKDGVPVCQVGRTQQRPKIISLSGGSSFFVWEDFRFGNWDIFGQELDSQGRVQQFGETGKDGVAICTVPGTQYSPEIINLGKNKLIAWEDYRDGKVYSIYLQALDNKNSTIFDKNGILIKETRAGARLPQLVSVGSRAFLLAWEDYNNGGRSIMAQKFRF</sequence>
<keyword evidence="1" id="KW-0812">Transmembrane</keyword>
<proteinExistence type="predicted"/>
<evidence type="ECO:0000313" key="2">
    <source>
        <dbReference type="EMBL" id="OGC24426.1"/>
    </source>
</evidence>
<keyword evidence="1" id="KW-1133">Transmembrane helix</keyword>
<dbReference type="Proteomes" id="UP000178417">
    <property type="component" value="Unassembled WGS sequence"/>
</dbReference>
<protein>
    <recommendedName>
        <fullName evidence="4">Bulb-type lectin domain-containing protein</fullName>
    </recommendedName>
</protein>
<accession>A0A1F4SVH1</accession>
<organism evidence="2 3">
    <name type="scientific">candidate division WOR-1 bacterium RIFOXYB2_FULL_37_13</name>
    <dbReference type="NCBI Taxonomy" id="1802579"/>
    <lineage>
        <taxon>Bacteria</taxon>
        <taxon>Bacillati</taxon>
        <taxon>Saganbacteria</taxon>
    </lineage>
</organism>
<evidence type="ECO:0008006" key="4">
    <source>
        <dbReference type="Google" id="ProtNLM"/>
    </source>
</evidence>